<feature type="compositionally biased region" description="Polar residues" evidence="1">
    <location>
        <begin position="464"/>
        <end position="486"/>
    </location>
</feature>
<gene>
    <name evidence="2" type="primary">U90</name>
</gene>
<feature type="region of interest" description="Disordered" evidence="1">
    <location>
        <begin position="1"/>
        <end position="28"/>
    </location>
</feature>
<feature type="compositionally biased region" description="Basic and acidic residues" evidence="1">
    <location>
        <begin position="487"/>
        <end position="497"/>
    </location>
</feature>
<feature type="region of interest" description="Disordered" evidence="1">
    <location>
        <begin position="464"/>
        <end position="510"/>
    </location>
</feature>
<evidence type="ECO:0000313" key="2">
    <source>
        <dbReference type="EMBL" id="APO37525.1"/>
    </source>
</evidence>
<evidence type="ECO:0000256" key="1">
    <source>
        <dbReference type="SAM" id="MobiDB-lite"/>
    </source>
</evidence>
<feature type="region of interest" description="Disordered" evidence="1">
    <location>
        <begin position="779"/>
        <end position="818"/>
    </location>
</feature>
<reference evidence="2" key="1">
    <citation type="submission" date="2016-12" db="EMBL/GenBank/DDBJ databases">
        <title>Most inherited chromosomally-integrated HHV-6 genomes are fully functional and capable of reactivation from human telomeres, despite evidence of ancient ancestry.</title>
        <authorList>
            <person name="Zhang E."/>
            <person name="Bell A.J."/>
            <person name="Wilkie G.S."/>
            <person name="Suarez N.M."/>
            <person name="Veal C."/>
            <person name="Batini C."/>
            <person name="Neumann R."/>
            <person name="Armendariz Castillo I.I."/>
            <person name="Porteous D.J."/>
            <person name="Smith B.H."/>
            <person name="Hocking L."/>
            <person name="Padmanabhan S."/>
            <person name="Jarrett R.F."/>
            <person name="Davison A.J."/>
            <person name="Royle N.J."/>
        </authorList>
    </citation>
    <scope>NUCLEOTIDE SEQUENCE</scope>
    <source>
        <strain evidence="2">HGDP00813</strain>
    </source>
</reference>
<feature type="compositionally biased region" description="Basic residues" evidence="1">
    <location>
        <begin position="742"/>
        <end position="762"/>
    </location>
</feature>
<accession>A0A219XWT9</accession>
<dbReference type="Pfam" id="PF03753">
    <property type="entry name" value="HHV6-IE"/>
    <property type="match status" value="1"/>
</dbReference>
<name>A0A219XWT9_HHV6H</name>
<feature type="compositionally biased region" description="Polar residues" evidence="1">
    <location>
        <begin position="1"/>
        <end position="11"/>
    </location>
</feature>
<dbReference type="InterPro" id="IPR005507">
    <property type="entry name" value="HHV6-IE"/>
</dbReference>
<protein>
    <submittedName>
        <fullName evidence="2">Regulatory protein IE1</fullName>
    </submittedName>
</protein>
<organismHost>
    <name type="scientific">Homo sapiens</name>
    <name type="common">Human</name>
    <dbReference type="NCBI Taxonomy" id="9606"/>
</organismHost>
<proteinExistence type="predicted"/>
<feature type="region of interest" description="Disordered" evidence="1">
    <location>
        <begin position="703"/>
        <end position="762"/>
    </location>
</feature>
<feature type="compositionally biased region" description="Basic and acidic residues" evidence="1">
    <location>
        <begin position="725"/>
        <end position="734"/>
    </location>
</feature>
<sequence>MESAKDTTSTPMFILGKPSGNNMESNEERMQNYHPDPVVEESIKEILEESLKCDVSFESLLFPELEAFDLFIPESSNDIASKNVSYSSNVEEGASEEFKTLVAQSVGTCIQSIGASVKAVMKQELSNMEDDLINSAGLLTLHRSMLERLVLEQLGQLININLLSSVSSKFVSYYAKMLSGKNLDFFNWCEPRFIVFACDKFDGLVKKMASESRDLLMDLKANMNNQFVIAIKNIFSKAYVALDCEKLNMVSTSLLLMAHNKEMSNPDISNKDFCGRVNLLKQELLESRNEIIENHVKNMKMFQEFANKQMNQIFMDNCDRTFLKIHVNCKNLITAARNISTAVLQSIVLCSSEFSWQYLKPHRHQFKITIMNMITHACEYLETVYDDTGLIKPLTSSDIMEGYIAINKDRESSICDLNIDPSESILLELAEFDEHGKYSEESSIESIHEDDDNVEYLKYMEVQSPTDNNTPTPSKNNESPTRQKLTNIHEKDVEKMYPDTPSPDVPGKSKEAKTFIENSRQIGKKQTSPNCVCTASVTDLGGPNNFKSITGLESCKHVLIEKLLETQPDSVVVETGSEQQDILAYSPDQRSQTKERIQEKGSNSKCTETLPCMTFTDSATPVKSHDAIQDTLNPESKIDKELEAVESLVNLCDGFHDNPLISEMITFGYETDHSAPYESESDNNDETDYIADCDSTVRTNNIHMNNTNENTPFSKSLYSPPEVTPSKENDKTEKIVPVTQKCKSKKRTAKRKNVPIKPSKSKKIKIDKLPETTNVIVISSESEDEEDGNNNIDSSILKKTIKSEPNSESSSESDDCTSEDNYLHLSDYDKVINNGHCKSKGFVSPVFTIPIRSMPGTHDIRNKFVPKKNWLWFLRKTHKVDNCVIHSSAKMNVKNDSDGTEANHCFINHFVPIKMDDEEYNKDNVSYTYSKIQDSKTDLGVITPTKKLITEMVMENFMDLTDIIKHGIDKHCQDLSSKYTVITSTACEKNLNVTNSQSLVTAETQIFDPQGTGNNSPILNIINDTTCQNDENRCMEGTSNDNEKCTIRSDCNSDKMEVFKLDGYPSDYDPFEENAQIY</sequence>
<organism evidence="2">
    <name type="scientific">Human herpesvirus 6B</name>
    <name type="common">HHV-6 variant B</name>
    <name type="synonym">Human B lymphotropic virus</name>
    <dbReference type="NCBI Taxonomy" id="32604"/>
    <lineage>
        <taxon>Viruses</taxon>
        <taxon>Duplodnaviria</taxon>
        <taxon>Heunggongvirae</taxon>
        <taxon>Peploviricota</taxon>
        <taxon>Herviviricetes</taxon>
        <taxon>Herpesvirales</taxon>
        <taxon>Orthoherpesviridae</taxon>
        <taxon>Betaherpesvirinae</taxon>
        <taxon>Roseolovirus</taxon>
        <taxon>Roseolovirus humanbeta6b</taxon>
    </lineage>
</organism>
<dbReference type="EMBL" id="KY316036">
    <property type="protein sequence ID" value="APO37525.1"/>
    <property type="molecule type" value="Genomic_DNA"/>
</dbReference>